<feature type="domain" description="Somatostatin/Cortistatin C-terminal" evidence="8">
    <location>
        <begin position="140"/>
        <end position="157"/>
    </location>
</feature>
<dbReference type="GO" id="GO:0030334">
    <property type="term" value="P:regulation of cell migration"/>
    <property type="evidence" value="ECO:0007669"/>
    <property type="project" value="TreeGrafter"/>
</dbReference>
<dbReference type="GO" id="GO:0005615">
    <property type="term" value="C:extracellular space"/>
    <property type="evidence" value="ECO:0007669"/>
    <property type="project" value="TreeGrafter"/>
</dbReference>
<feature type="compositionally biased region" description="Basic and acidic residues" evidence="7">
    <location>
        <begin position="1"/>
        <end position="19"/>
    </location>
</feature>
<feature type="region of interest" description="Disordered" evidence="7">
    <location>
        <begin position="1"/>
        <end position="23"/>
    </location>
</feature>
<reference evidence="10" key="1">
    <citation type="journal article" date="2016" name="Nature">
        <title>Genome evolution in the allotetraploid frog Xenopus laevis.</title>
        <authorList>
            <person name="Session A.M."/>
            <person name="Uno Y."/>
            <person name="Kwon T."/>
            <person name="Chapman J.A."/>
            <person name="Toyoda A."/>
            <person name="Takahashi S."/>
            <person name="Fukui A."/>
            <person name="Hikosaka A."/>
            <person name="Suzuki A."/>
            <person name="Kondo M."/>
            <person name="van Heeringen S.J."/>
            <person name="Quigley I."/>
            <person name="Heinz S."/>
            <person name="Ogino H."/>
            <person name="Ochi H."/>
            <person name="Hellsten U."/>
            <person name="Lyons J.B."/>
            <person name="Simakov O."/>
            <person name="Putnam N."/>
            <person name="Stites J."/>
            <person name="Kuroki Y."/>
            <person name="Tanaka T."/>
            <person name="Michiue T."/>
            <person name="Watanabe M."/>
            <person name="Bogdanovic O."/>
            <person name="Lister R."/>
            <person name="Georgiou G."/>
            <person name="Paranjpe S.S."/>
            <person name="van Kruijsbergen I."/>
            <person name="Shu S."/>
            <person name="Carlson J."/>
            <person name="Kinoshita T."/>
            <person name="Ohta Y."/>
            <person name="Mawaribuchi S."/>
            <person name="Jenkins J."/>
            <person name="Grimwood J."/>
            <person name="Schmutz J."/>
            <person name="Mitros T."/>
            <person name="Mozaffari S.V."/>
            <person name="Suzuki Y."/>
            <person name="Haramoto Y."/>
            <person name="Yamamoto T.S."/>
            <person name="Takagi C."/>
            <person name="Heald R."/>
            <person name="Miller K."/>
            <person name="Haudenschild C."/>
            <person name="Kitzman J."/>
            <person name="Nakayama T."/>
            <person name="Izutsu Y."/>
            <person name="Robert J."/>
            <person name="Fortriede J."/>
            <person name="Burns K."/>
            <person name="Lotay V."/>
            <person name="Karimi K."/>
            <person name="Yasuoka Y."/>
            <person name="Dichmann D.S."/>
            <person name="Flajnik M.F."/>
            <person name="Houston D.W."/>
            <person name="Shendure J."/>
            <person name="DuPasquier L."/>
            <person name="Vize P.D."/>
            <person name="Zorn A.M."/>
            <person name="Ito M."/>
            <person name="Marcotte E.M."/>
            <person name="Wallingford J.B."/>
            <person name="Ito Y."/>
            <person name="Asashima M."/>
            <person name="Ueno N."/>
            <person name="Matsuda Y."/>
            <person name="Veenstra G.J."/>
            <person name="Fujiyama A."/>
            <person name="Harland R.M."/>
            <person name="Taira M."/>
            <person name="Rokhsar D.S."/>
        </authorList>
    </citation>
    <scope>NUCLEOTIDE SEQUENCE [LARGE SCALE GENOMIC DNA]</scope>
    <source>
        <strain evidence="10">J</strain>
    </source>
</reference>
<dbReference type="EMBL" id="CM004474">
    <property type="protein sequence ID" value="OCT80662.1"/>
    <property type="molecule type" value="Genomic_DNA"/>
</dbReference>
<dbReference type="InterPro" id="IPR004250">
    <property type="entry name" value="Somatostatin"/>
</dbReference>
<dbReference type="AlphaFoldDB" id="A0A974CWJ1"/>
<evidence type="ECO:0000256" key="6">
    <source>
        <dbReference type="ARBA" id="ARBA00023157"/>
    </source>
</evidence>
<dbReference type="InterPro" id="IPR018142">
    <property type="entry name" value="Somatostatin/Cortistatin_C"/>
</dbReference>
<organism evidence="9 10">
    <name type="scientific">Xenopus laevis</name>
    <name type="common">African clawed frog</name>
    <dbReference type="NCBI Taxonomy" id="8355"/>
    <lineage>
        <taxon>Eukaryota</taxon>
        <taxon>Metazoa</taxon>
        <taxon>Chordata</taxon>
        <taxon>Craniata</taxon>
        <taxon>Vertebrata</taxon>
        <taxon>Euteleostomi</taxon>
        <taxon>Amphibia</taxon>
        <taxon>Batrachia</taxon>
        <taxon>Anura</taxon>
        <taxon>Pipoidea</taxon>
        <taxon>Pipidae</taxon>
        <taxon>Xenopodinae</taxon>
        <taxon>Xenopus</taxon>
        <taxon>Xenopus</taxon>
    </lineage>
</organism>
<keyword evidence="3" id="KW-0964">Secreted</keyword>
<keyword evidence="5" id="KW-0372">Hormone</keyword>
<dbReference type="PANTHER" id="PTHR10558:SF2">
    <property type="entry name" value="SOMATOSTATIN"/>
    <property type="match status" value="1"/>
</dbReference>
<evidence type="ECO:0000259" key="8">
    <source>
        <dbReference type="Pfam" id="PF03002"/>
    </source>
</evidence>
<keyword evidence="6" id="KW-1015">Disulfide bond</keyword>
<dbReference type="OMA" id="XSEPEDI"/>
<evidence type="ECO:0000256" key="4">
    <source>
        <dbReference type="ARBA" id="ARBA00022685"/>
    </source>
</evidence>
<keyword evidence="4" id="KW-0165">Cleavage on pair of basic residues</keyword>
<protein>
    <recommendedName>
        <fullName evidence="8">Somatostatin/Cortistatin C-terminal domain-containing protein</fullName>
    </recommendedName>
</protein>
<evidence type="ECO:0000256" key="1">
    <source>
        <dbReference type="ARBA" id="ARBA00004613"/>
    </source>
</evidence>
<evidence type="ECO:0000256" key="5">
    <source>
        <dbReference type="ARBA" id="ARBA00022702"/>
    </source>
</evidence>
<comment type="subcellular location">
    <subcellularLocation>
        <location evidence="1">Secreted</location>
    </subcellularLocation>
</comment>
<gene>
    <name evidence="9" type="ORF">XELAEV_18027476mg</name>
</gene>
<evidence type="ECO:0000256" key="3">
    <source>
        <dbReference type="ARBA" id="ARBA00022525"/>
    </source>
</evidence>
<dbReference type="GO" id="GO:0005179">
    <property type="term" value="F:hormone activity"/>
    <property type="evidence" value="ECO:0007669"/>
    <property type="project" value="UniProtKB-KW"/>
</dbReference>
<name>A0A974CWJ1_XENLA</name>
<evidence type="ECO:0000256" key="2">
    <source>
        <dbReference type="ARBA" id="ARBA00008327"/>
    </source>
</evidence>
<proteinExistence type="inferred from homology"/>
<sequence length="157" mass="17496">MTSEAEFKRGLRRSQEQKQSKSTCNSSRLLSTDLYLCPQLEAMQSCRMRCALTLLSLALAVSSLSAAPTDPRLRQFLQKSLAAAGKQELAKYFLAELLSDPSQTENEALEADDLPRGAEQDDVRLELERSANSSPVLAPRERKAGCKNFFWKTFTSC</sequence>
<accession>A0A974CWJ1</accession>
<evidence type="ECO:0000313" key="9">
    <source>
        <dbReference type="EMBL" id="OCT80662.1"/>
    </source>
</evidence>
<evidence type="ECO:0000256" key="7">
    <source>
        <dbReference type="SAM" id="MobiDB-lite"/>
    </source>
</evidence>
<dbReference type="PANTHER" id="PTHR10558">
    <property type="entry name" value="SOMATOSTATIN"/>
    <property type="match status" value="1"/>
</dbReference>
<dbReference type="Proteomes" id="UP000694892">
    <property type="component" value="Chromosome 5L"/>
</dbReference>
<dbReference type="Pfam" id="PF03002">
    <property type="entry name" value="Somatostatin"/>
    <property type="match status" value="1"/>
</dbReference>
<comment type="similarity">
    <text evidence="2">Belongs to the somatostatin family.</text>
</comment>
<evidence type="ECO:0000313" key="10">
    <source>
        <dbReference type="Proteomes" id="UP000694892"/>
    </source>
</evidence>